<feature type="transmembrane region" description="Helical" evidence="7">
    <location>
        <begin position="24"/>
        <end position="46"/>
    </location>
</feature>
<dbReference type="InterPro" id="IPR043428">
    <property type="entry name" value="LivM-like"/>
</dbReference>
<dbReference type="Proteomes" id="UP000277326">
    <property type="component" value="Unassembled WGS sequence"/>
</dbReference>
<feature type="transmembrane region" description="Helical" evidence="7">
    <location>
        <begin position="231"/>
        <end position="251"/>
    </location>
</feature>
<protein>
    <submittedName>
        <fullName evidence="8">Branched-chain amino acid ABC transporter permease</fullName>
    </submittedName>
    <submittedName>
        <fullName evidence="9">Branched-chain amino acid transport system permease protein</fullName>
    </submittedName>
</protein>
<feature type="transmembrane region" description="Helical" evidence="7">
    <location>
        <begin position="79"/>
        <end position="98"/>
    </location>
</feature>
<comment type="subcellular location">
    <subcellularLocation>
        <location evidence="1">Cell membrane</location>
        <topology evidence="1">Multi-pass membrane protein</topology>
    </subcellularLocation>
</comment>
<reference evidence="9" key="3">
    <citation type="submission" date="2018-10" db="EMBL/GenBank/DDBJ databases">
        <authorList>
            <person name="Whitman W."/>
            <person name="Huntemann M."/>
            <person name="Clum A."/>
            <person name="Pillay M."/>
            <person name="Palaniappan K."/>
            <person name="Varghese N."/>
            <person name="Mikhailova N."/>
            <person name="Stamatis D."/>
            <person name="Reddy T."/>
            <person name="Daum C."/>
            <person name="Shapiro N."/>
            <person name="Ivanova N."/>
            <person name="Kyrpides N."/>
            <person name="Woyke T."/>
        </authorList>
    </citation>
    <scope>NUCLEOTIDE SEQUENCE</scope>
    <source>
        <strain evidence="9">CGMCC 1.10124</strain>
    </source>
</reference>
<keyword evidence="5 7" id="KW-0472">Membrane</keyword>
<accession>A0A3M0DU93</accession>
<dbReference type="Pfam" id="PF02653">
    <property type="entry name" value="BPD_transp_2"/>
    <property type="match status" value="1"/>
</dbReference>
<feature type="transmembrane region" description="Helical" evidence="7">
    <location>
        <begin position="321"/>
        <end position="350"/>
    </location>
</feature>
<sequence>MSATENDTATGTLRQLWAEDAVKIATLLFVIYAGYLVSGMVLGYSIRGQLNSLASLTFYIGVFATLALALNLHWGYTGLFNIGVVGFMAVGIYVMAFVSKPLYGTTGAAQVGGLGLPIPVGIFAGMVAAAILGFVVALPALRLRADYLAIVTIAMSEIVRFTFLSSTFQQFQFPHTLSGETTRVGFGGGSGLILDFPDPLLALIDVLGLSGAYDGLVRLVGRVVPNNPDPIVHSLVYGLVLLGVVAAYFWLLKRTGESPFGRVLKAIREDEDVARALGKNTDRFKIISFMLGCALMGLAGILWLMGQGAVTPNFFRPRLTFFVWIALIIGGAGSNTGSVMGAAVFAAALYQGPLYFQNVVTSVFQPGDAPGSFGPAISPLLSSADPVPFLLYTLDSVRQLQLVVMGVVLIWLMHNRPQGMLGHRKETAAAIPLGRQGGSAGPESGSSEPDAEPAPQPDGDGTGGTGDE</sequence>
<keyword evidence="2" id="KW-1003">Cell membrane</keyword>
<proteinExistence type="predicted"/>
<organism evidence="9 10">
    <name type="scientific">Haloplanus aerogenes</name>
    <dbReference type="NCBI Taxonomy" id="660522"/>
    <lineage>
        <taxon>Archaea</taxon>
        <taxon>Methanobacteriati</taxon>
        <taxon>Methanobacteriota</taxon>
        <taxon>Stenosarchaea group</taxon>
        <taxon>Halobacteria</taxon>
        <taxon>Halobacteriales</taxon>
        <taxon>Haloferacaceae</taxon>
        <taxon>Haloplanus</taxon>
    </lineage>
</organism>
<dbReference type="GeneID" id="38471681"/>
<dbReference type="GO" id="GO:0005886">
    <property type="term" value="C:plasma membrane"/>
    <property type="evidence" value="ECO:0007669"/>
    <property type="project" value="UniProtKB-SubCell"/>
</dbReference>
<feature type="transmembrane region" description="Helical" evidence="7">
    <location>
        <begin position="286"/>
        <end position="309"/>
    </location>
</feature>
<gene>
    <name evidence="9" type="ORF">ATH50_0575</name>
    <name evidence="8" type="ORF">DU502_10305</name>
</gene>
<dbReference type="OrthoDB" id="239932at2157"/>
<feature type="transmembrane region" description="Helical" evidence="7">
    <location>
        <begin position="147"/>
        <end position="168"/>
    </location>
</feature>
<evidence type="ECO:0000256" key="7">
    <source>
        <dbReference type="SAM" id="Phobius"/>
    </source>
</evidence>
<dbReference type="Proteomes" id="UP000282007">
    <property type="component" value="Chromosome"/>
</dbReference>
<evidence type="ECO:0000256" key="6">
    <source>
        <dbReference type="SAM" id="MobiDB-lite"/>
    </source>
</evidence>
<reference evidence="9 10" key="1">
    <citation type="journal article" date="2015" name="Stand. Genomic Sci.">
        <title>Genomic Encyclopedia of Bacterial and Archaeal Type Strains, Phase III: the genomes of soil and plant-associated and newly described type strains.</title>
        <authorList>
            <person name="Whitman W.B."/>
            <person name="Woyke T."/>
            <person name="Klenk H.P."/>
            <person name="Zhou Y."/>
            <person name="Lilburn T.G."/>
            <person name="Beck B.J."/>
            <person name="De Vos P."/>
            <person name="Vandamme P."/>
            <person name="Eisen J.A."/>
            <person name="Garrity G."/>
            <person name="Hugenholtz P."/>
            <person name="Kyrpides N.C."/>
        </authorList>
    </citation>
    <scope>NUCLEOTIDE SEQUENCE [LARGE SCALE GENOMIC DNA]</scope>
    <source>
        <strain evidence="9 10">CGMCC 1.10124</strain>
    </source>
</reference>
<feature type="region of interest" description="Disordered" evidence="6">
    <location>
        <begin position="428"/>
        <end position="468"/>
    </location>
</feature>
<feature type="transmembrane region" description="Helical" evidence="7">
    <location>
        <begin position="52"/>
        <end position="72"/>
    </location>
</feature>
<dbReference type="RefSeq" id="WP_121919282.1">
    <property type="nucleotide sequence ID" value="NZ_CP034145.1"/>
</dbReference>
<dbReference type="PANTHER" id="PTHR30482:SF10">
    <property type="entry name" value="HIGH-AFFINITY BRANCHED-CHAIN AMINO ACID TRANSPORT PROTEIN BRAE"/>
    <property type="match status" value="1"/>
</dbReference>
<dbReference type="EMBL" id="CP034145">
    <property type="protein sequence ID" value="AZH25747.1"/>
    <property type="molecule type" value="Genomic_DNA"/>
</dbReference>
<dbReference type="InterPro" id="IPR001851">
    <property type="entry name" value="ABC_transp_permease"/>
</dbReference>
<dbReference type="PANTHER" id="PTHR30482">
    <property type="entry name" value="HIGH-AFFINITY BRANCHED-CHAIN AMINO ACID TRANSPORT SYSTEM PERMEASE"/>
    <property type="match status" value="1"/>
</dbReference>
<evidence type="ECO:0000256" key="1">
    <source>
        <dbReference type="ARBA" id="ARBA00004651"/>
    </source>
</evidence>
<evidence type="ECO:0000313" key="11">
    <source>
        <dbReference type="Proteomes" id="UP000282007"/>
    </source>
</evidence>
<dbReference type="EMBL" id="REFS01000001">
    <property type="protein sequence ID" value="RMB25482.1"/>
    <property type="molecule type" value="Genomic_DNA"/>
</dbReference>
<keyword evidence="4 7" id="KW-1133">Transmembrane helix</keyword>
<reference evidence="8 11" key="2">
    <citation type="submission" date="2018-07" db="EMBL/GenBank/DDBJ databases">
        <title>Genome sequences of Haloplanus aerogenes JCM 16430T.</title>
        <authorList>
            <person name="Kim Y.B."/>
            <person name="Roh S.W."/>
        </authorList>
    </citation>
    <scope>NUCLEOTIDE SEQUENCE [LARGE SCALE GENOMIC DNA]</scope>
    <source>
        <strain evidence="8 11">JCM 16430</strain>
    </source>
</reference>
<dbReference type="CDD" id="cd06581">
    <property type="entry name" value="TM_PBP1_LivM_like"/>
    <property type="match status" value="1"/>
</dbReference>
<evidence type="ECO:0000313" key="8">
    <source>
        <dbReference type="EMBL" id="AZH25747.1"/>
    </source>
</evidence>
<evidence type="ECO:0000256" key="5">
    <source>
        <dbReference type="ARBA" id="ARBA00023136"/>
    </source>
</evidence>
<dbReference type="KEGG" id="haer:DU502_10305"/>
<evidence type="ECO:0000313" key="10">
    <source>
        <dbReference type="Proteomes" id="UP000277326"/>
    </source>
</evidence>
<dbReference type="GO" id="GO:0015658">
    <property type="term" value="F:branched-chain amino acid transmembrane transporter activity"/>
    <property type="evidence" value="ECO:0007669"/>
    <property type="project" value="InterPro"/>
</dbReference>
<keyword evidence="3 7" id="KW-0812">Transmembrane</keyword>
<dbReference type="AlphaFoldDB" id="A0A3M0DU93"/>
<evidence type="ECO:0000256" key="3">
    <source>
        <dbReference type="ARBA" id="ARBA00022692"/>
    </source>
</evidence>
<name>A0A3M0DU93_9EURY</name>
<evidence type="ECO:0000256" key="2">
    <source>
        <dbReference type="ARBA" id="ARBA00022475"/>
    </source>
</evidence>
<keyword evidence="11" id="KW-1185">Reference proteome</keyword>
<evidence type="ECO:0000256" key="4">
    <source>
        <dbReference type="ARBA" id="ARBA00022989"/>
    </source>
</evidence>
<evidence type="ECO:0000313" key="9">
    <source>
        <dbReference type="EMBL" id="RMB25482.1"/>
    </source>
</evidence>
<feature type="transmembrane region" description="Helical" evidence="7">
    <location>
        <begin position="118"/>
        <end position="140"/>
    </location>
</feature>